<dbReference type="GeneID" id="117138178"/>
<dbReference type="Proteomes" id="UP000515162">
    <property type="component" value="Chromosome 2R"/>
</dbReference>
<organism evidence="1 2">
    <name type="scientific">Drosophila mauritiana</name>
    <name type="common">Fruit fly</name>
    <dbReference type="NCBI Taxonomy" id="7226"/>
    <lineage>
        <taxon>Eukaryota</taxon>
        <taxon>Metazoa</taxon>
        <taxon>Ecdysozoa</taxon>
        <taxon>Arthropoda</taxon>
        <taxon>Hexapoda</taxon>
        <taxon>Insecta</taxon>
        <taxon>Pterygota</taxon>
        <taxon>Neoptera</taxon>
        <taxon>Endopterygota</taxon>
        <taxon>Diptera</taxon>
        <taxon>Brachycera</taxon>
        <taxon>Muscomorpha</taxon>
        <taxon>Ephydroidea</taxon>
        <taxon>Drosophilidae</taxon>
        <taxon>Drosophila</taxon>
        <taxon>Sophophora</taxon>
    </lineage>
</organism>
<name>A0A6P8JTP7_DROMA</name>
<protein>
    <submittedName>
        <fullName evidence="2">Uncharacterized protein LOC117138178</fullName>
    </submittedName>
</protein>
<proteinExistence type="predicted"/>
<sequence>MVFGQHMITSGSTYSLIRRLNLLDDRSLKFDRHESFEIMRKQAVDQMRNKHNENEKRYNIRSRVVSFVEGQEVYRRNFKPSCFQAGYNAKFGPTFVKSRVRKKIGNAYYELEDLQGRVVGTYHAKDIRQ</sequence>
<reference evidence="2" key="1">
    <citation type="submission" date="2025-08" db="UniProtKB">
        <authorList>
            <consortium name="RefSeq"/>
        </authorList>
    </citation>
    <scope>IDENTIFICATION</scope>
    <source>
        <strain evidence="2">Mau12</strain>
        <tissue evidence="2">Whole Body</tissue>
    </source>
</reference>
<evidence type="ECO:0000313" key="2">
    <source>
        <dbReference type="RefSeq" id="XP_033155959.1"/>
    </source>
</evidence>
<keyword evidence="1" id="KW-1185">Reference proteome</keyword>
<gene>
    <name evidence="2" type="primary">LOC117138178</name>
</gene>
<dbReference type="RefSeq" id="XP_033155959.1">
    <property type="nucleotide sequence ID" value="XM_033300068.1"/>
</dbReference>
<dbReference type="AlphaFoldDB" id="A0A6P8JTP7"/>
<accession>A0A6P8JTP7</accession>
<evidence type="ECO:0000313" key="1">
    <source>
        <dbReference type="Proteomes" id="UP000515162"/>
    </source>
</evidence>